<evidence type="ECO:0000259" key="2">
    <source>
        <dbReference type="Pfam" id="PF05170"/>
    </source>
</evidence>
<feature type="region of interest" description="Disordered" evidence="1">
    <location>
        <begin position="491"/>
        <end position="527"/>
    </location>
</feature>
<reference evidence="3 4" key="1">
    <citation type="submission" date="2020-09" db="EMBL/GenBank/DDBJ databases">
        <title>Roseomonas.</title>
        <authorList>
            <person name="Zhu W."/>
        </authorList>
    </citation>
    <scope>NUCLEOTIDE SEQUENCE [LARGE SCALE GENOMIC DNA]</scope>
    <source>
        <strain evidence="3 4">1311</strain>
    </source>
</reference>
<name>A0ABS3K8P2_9PROT</name>
<feature type="compositionally biased region" description="Pro residues" evidence="1">
    <location>
        <begin position="492"/>
        <end position="517"/>
    </location>
</feature>
<evidence type="ECO:0000313" key="3">
    <source>
        <dbReference type="EMBL" id="MBO1073837.1"/>
    </source>
</evidence>
<feature type="domain" description="AsmA" evidence="2">
    <location>
        <begin position="14"/>
        <end position="181"/>
    </location>
</feature>
<dbReference type="PANTHER" id="PTHR30441">
    <property type="entry name" value="DUF748 DOMAIN-CONTAINING PROTEIN"/>
    <property type="match status" value="1"/>
</dbReference>
<dbReference type="InterPro" id="IPR007844">
    <property type="entry name" value="AsmA"/>
</dbReference>
<evidence type="ECO:0000313" key="4">
    <source>
        <dbReference type="Proteomes" id="UP001518990"/>
    </source>
</evidence>
<dbReference type="RefSeq" id="WP_207445428.1">
    <property type="nucleotide sequence ID" value="NZ_CP061091.1"/>
</dbReference>
<sequence>MAPPRPRRGRRALIVLAVVLAVPATGYGALRFLLRDEALRPRLIAAVQEETGRKLTLSGPIGLKLSLVPTVTLEGVALSNAPGGSRPDMLTARRVEAKLALLPLFSRRLDFQQVTLIGPDLLLERDAEGQGNWIFAPPLRDAPARPAGAQAPGGMEEPLQLSIAAIDIRDGRLSWRGPGAARAEMLEVQDLSLRAKEPSAPIAFTGRLLLRGVPLQAEGEAGPLPRLLGTAATPAEWPLRASLTAAGMRVSLQGAITRPEAAAGWRVSLDADIDRSDRLNAFLRRPLPPMSGLEIQAEAADSGPGGRPQLLSLHAHLAEGDLSSEVPGLEFGPATLFVAAPDEPAQAKATVVMNDVPWQVAATLPPLPVLLSAEPWPVGLAVRGEGISASAEGVLSGRGHRQLEAELALQAADTAPLLRAFSLTTPLLHDLRLETRLRHDETRLGVSDMRLQSRDLVVDGEAALDYSAPRQRLTARLSAPRLDLDALLKVRPLPPAPTTSPDVPPPMPATPPVPAAPQAPAAAGPETRRLIPPLPLPVGWMGAADADLQLRVGDLTAGGVLYRDQRVTLRLADGQLTLDPVSLGIPGGRLSLILRADSTALPPRFHLTARQEGEGIELRPLLQSYRLPSQSSGQLELEANLTGAGHDLQAVAGSLDGSIGLAVVNGQVSNALLDRLLGDLRRLLVQGESGEGSTALRCLALRLALREGVARPQAMLLESGLGNVAGSGEIDLGEERLNLRLLPQVRLGGVGLSAPVRVTGSFAKPGYRLDQGGAAQAAAGILADLAARQKESDIAALGQLAESLIGRGSGGLPDCAQQLSVARGGRSGPMPAAEARPGPEQRRPNAGDLLRQLLGR</sequence>
<protein>
    <submittedName>
        <fullName evidence="3">AsmA family protein</fullName>
    </submittedName>
</protein>
<dbReference type="Pfam" id="PF05170">
    <property type="entry name" value="AsmA"/>
    <property type="match status" value="2"/>
</dbReference>
<feature type="domain" description="AsmA" evidence="2">
    <location>
        <begin position="442"/>
        <end position="713"/>
    </location>
</feature>
<dbReference type="EMBL" id="JACTNF010000003">
    <property type="protein sequence ID" value="MBO1073837.1"/>
    <property type="molecule type" value="Genomic_DNA"/>
</dbReference>
<evidence type="ECO:0000256" key="1">
    <source>
        <dbReference type="SAM" id="MobiDB-lite"/>
    </source>
</evidence>
<gene>
    <name evidence="3" type="ORF">IAI60_04390</name>
</gene>
<proteinExistence type="predicted"/>
<dbReference type="Proteomes" id="UP001518990">
    <property type="component" value="Unassembled WGS sequence"/>
</dbReference>
<accession>A0ABS3K8P2</accession>
<comment type="caution">
    <text evidence="3">The sequence shown here is derived from an EMBL/GenBank/DDBJ whole genome shotgun (WGS) entry which is preliminary data.</text>
</comment>
<feature type="region of interest" description="Disordered" evidence="1">
    <location>
        <begin position="822"/>
        <end position="856"/>
    </location>
</feature>
<dbReference type="InterPro" id="IPR052894">
    <property type="entry name" value="AsmA-related"/>
</dbReference>
<keyword evidence="4" id="KW-1185">Reference proteome</keyword>
<dbReference type="PANTHER" id="PTHR30441:SF4">
    <property type="entry name" value="PROTEIN ASMA"/>
    <property type="match status" value="1"/>
</dbReference>
<organism evidence="3 4">
    <name type="scientific">Roseomonas marmotae</name>
    <dbReference type="NCBI Taxonomy" id="2768161"/>
    <lineage>
        <taxon>Bacteria</taxon>
        <taxon>Pseudomonadati</taxon>
        <taxon>Pseudomonadota</taxon>
        <taxon>Alphaproteobacteria</taxon>
        <taxon>Acetobacterales</taxon>
        <taxon>Roseomonadaceae</taxon>
        <taxon>Roseomonas</taxon>
    </lineage>
</organism>